<dbReference type="PANTHER" id="PTHR48475:SF2">
    <property type="entry name" value="RIBONUCLEASE H"/>
    <property type="match status" value="1"/>
</dbReference>
<dbReference type="GO" id="GO:0015074">
    <property type="term" value="P:DNA integration"/>
    <property type="evidence" value="ECO:0007669"/>
    <property type="project" value="InterPro"/>
</dbReference>
<keyword evidence="3" id="KW-0378">Hydrolase</keyword>
<dbReference type="InterPro" id="IPR012337">
    <property type="entry name" value="RNaseH-like_sf"/>
</dbReference>
<reference evidence="3" key="1">
    <citation type="submission" date="2019-12" db="EMBL/GenBank/DDBJ databases">
        <authorList>
            <person name="Scholes J."/>
        </authorList>
    </citation>
    <scope>NUCLEOTIDE SEQUENCE</scope>
</reference>
<dbReference type="InterPro" id="IPR036397">
    <property type="entry name" value="RNaseH_sf"/>
</dbReference>
<dbReference type="OrthoDB" id="1934939at2759"/>
<dbReference type="Pfam" id="PF17921">
    <property type="entry name" value="Integrase_H2C2"/>
    <property type="match status" value="1"/>
</dbReference>
<organism evidence="3 4">
    <name type="scientific">Striga hermonthica</name>
    <name type="common">Purple witchweed</name>
    <name type="synonym">Buchnera hermonthica</name>
    <dbReference type="NCBI Taxonomy" id="68872"/>
    <lineage>
        <taxon>Eukaryota</taxon>
        <taxon>Viridiplantae</taxon>
        <taxon>Streptophyta</taxon>
        <taxon>Embryophyta</taxon>
        <taxon>Tracheophyta</taxon>
        <taxon>Spermatophyta</taxon>
        <taxon>Magnoliopsida</taxon>
        <taxon>eudicotyledons</taxon>
        <taxon>Gunneridae</taxon>
        <taxon>Pentapetalae</taxon>
        <taxon>asterids</taxon>
        <taxon>lamiids</taxon>
        <taxon>Lamiales</taxon>
        <taxon>Orobanchaceae</taxon>
        <taxon>Buchnereae</taxon>
        <taxon>Striga</taxon>
    </lineage>
</organism>
<dbReference type="EMBL" id="CACSLK010016728">
    <property type="protein sequence ID" value="CAA0817909.1"/>
    <property type="molecule type" value="Genomic_DNA"/>
</dbReference>
<proteinExistence type="predicted"/>
<dbReference type="PANTHER" id="PTHR48475">
    <property type="entry name" value="RIBONUCLEASE H"/>
    <property type="match status" value="1"/>
</dbReference>
<gene>
    <name evidence="3" type="ORF">SHERM_17289</name>
</gene>
<dbReference type="Pfam" id="PF00665">
    <property type="entry name" value="rve"/>
    <property type="match status" value="1"/>
</dbReference>
<dbReference type="InterPro" id="IPR041588">
    <property type="entry name" value="Integrase_H2C2"/>
</dbReference>
<evidence type="ECO:0000313" key="3">
    <source>
        <dbReference type="EMBL" id="CAA0817909.1"/>
    </source>
</evidence>
<keyword evidence="4" id="KW-1185">Reference proteome</keyword>
<evidence type="ECO:0000259" key="2">
    <source>
        <dbReference type="PROSITE" id="PS50994"/>
    </source>
</evidence>
<dbReference type="Gene3D" id="1.10.340.70">
    <property type="match status" value="1"/>
</dbReference>
<dbReference type="PROSITE" id="PS50994">
    <property type="entry name" value="INTEGRASE"/>
    <property type="match status" value="1"/>
</dbReference>
<evidence type="ECO:0000313" key="4">
    <source>
        <dbReference type="Proteomes" id="UP001153555"/>
    </source>
</evidence>
<feature type="region of interest" description="Disordered" evidence="1">
    <location>
        <begin position="407"/>
        <end position="430"/>
    </location>
</feature>
<dbReference type="Gene3D" id="3.30.420.10">
    <property type="entry name" value="Ribonuclease H-like superfamily/Ribonuclease H"/>
    <property type="match status" value="1"/>
</dbReference>
<dbReference type="Proteomes" id="UP001153555">
    <property type="component" value="Unassembled WGS sequence"/>
</dbReference>
<accession>A0A9N7R6W7</accession>
<dbReference type="InterPro" id="IPR001584">
    <property type="entry name" value="Integrase_cat-core"/>
</dbReference>
<dbReference type="AlphaFoldDB" id="A0A9N7R6W7"/>
<dbReference type="GO" id="GO:0016787">
    <property type="term" value="F:hydrolase activity"/>
    <property type="evidence" value="ECO:0007669"/>
    <property type="project" value="UniProtKB-KW"/>
</dbReference>
<feature type="non-terminal residue" evidence="3">
    <location>
        <position position="634"/>
    </location>
</feature>
<sequence>ETEKAARYLRKYFEIEGVLYKKSMVGPHLRCVSEEEGDHVLREIYEGCCGAHIGSRALAGKALRAGYYWPKIRKAVERLVQVCDKCQRHGRIPHIPAEAMTTINCPIPFAQWGIDLVGPLLMGTEQRKFMVVAIDYFSKWVEAEPLAKITEDKMIQFLFNNICCRFGIPKILISDNGTQFQGKRIQAWCVDMGIKQRFASVAHPQANGKVEVTNRTILQGLKKRLEKASGSWVDELTTVLWAYRTTPRSSTGQSPFHMVYGMEALLPIEVGLESHRSTFYEEKNNEELAKGALDMIEEMREEAWLRSVEYKQKMRATFDKKVRARRFQVGDLVLKRADALKHVGKLEANWEGPYTVTRLDTMGRQIADLSAKIGDIRLTIRTMFWDKKTYRDTENWGVYGGIHGGRGGRGLDGAPRWRSPQPPSGDEDGEEIVSEVNSFNDFSPPHVEADPFAAYGSRDMQRRGPVFVDGDDQHVDRGKREEAAIVGGYRARRDWEFDRNYGRWEGPFRVEISEFDEEQVDGPLYDGPPVFDEGPEEVEERFTDEVGRLYNGLQIFDEEPLGLEEFYHVSGIKIQLLEELVVLLLCRPKLFSHGNLLRPCKQMLFYCPHGDFNIMCVDVAYISFHEFQGGDTME</sequence>
<protein>
    <submittedName>
        <fullName evidence="3">P-loop containing nucleoside triphosphate hydrolases superfamily protein</fullName>
    </submittedName>
</protein>
<comment type="caution">
    <text evidence="3">The sequence shown here is derived from an EMBL/GenBank/DDBJ whole genome shotgun (WGS) entry which is preliminary data.</text>
</comment>
<dbReference type="GO" id="GO:0003676">
    <property type="term" value="F:nucleic acid binding"/>
    <property type="evidence" value="ECO:0007669"/>
    <property type="project" value="InterPro"/>
</dbReference>
<feature type="domain" description="Integrase catalytic" evidence="2">
    <location>
        <begin position="104"/>
        <end position="263"/>
    </location>
</feature>
<evidence type="ECO:0000256" key="1">
    <source>
        <dbReference type="SAM" id="MobiDB-lite"/>
    </source>
</evidence>
<feature type="non-terminal residue" evidence="3">
    <location>
        <position position="1"/>
    </location>
</feature>
<name>A0A9N7R6W7_STRHE</name>
<dbReference type="SUPFAM" id="SSF53098">
    <property type="entry name" value="Ribonuclease H-like"/>
    <property type="match status" value="1"/>
</dbReference>